<dbReference type="AlphaFoldDB" id="A0A8I1SWL9"/>
<gene>
    <name evidence="1" type="ORF">J0I24_10920</name>
</gene>
<organism evidence="1 2">
    <name type="scientific">Thiomonas arsenitoxydans (strain DSM 22701 / CIP 110005 / 3As)</name>
    <dbReference type="NCBI Taxonomy" id="426114"/>
    <lineage>
        <taxon>Bacteria</taxon>
        <taxon>Pseudomonadati</taxon>
        <taxon>Pseudomonadota</taxon>
        <taxon>Betaproteobacteria</taxon>
        <taxon>Burkholderiales</taxon>
        <taxon>Thiomonas</taxon>
    </lineage>
</organism>
<evidence type="ECO:0000313" key="1">
    <source>
        <dbReference type="EMBL" id="MBN8744803.1"/>
    </source>
</evidence>
<accession>A0A8I1SWL9</accession>
<name>A0A8I1SWL9_THIA3</name>
<reference evidence="1" key="1">
    <citation type="submission" date="2021-02" db="EMBL/GenBank/DDBJ databases">
        <title>Thiocyanate and organic carbon inputs drive convergent selection for specific autotrophic Afipia and Thiobacillus strains within complex microbiomes.</title>
        <authorList>
            <person name="Huddy R.J."/>
            <person name="Sachdeva R."/>
            <person name="Kadzinga F."/>
            <person name="Kantor R.S."/>
            <person name="Harrison S.T.L."/>
            <person name="Banfield J.F."/>
        </authorList>
    </citation>
    <scope>NUCLEOTIDE SEQUENCE</scope>
    <source>
        <strain evidence="1">SCN18_13_7_16_R3_B_64_19</strain>
    </source>
</reference>
<dbReference type="Proteomes" id="UP000664800">
    <property type="component" value="Unassembled WGS sequence"/>
</dbReference>
<protein>
    <submittedName>
        <fullName evidence="1">Uncharacterized protein</fullName>
    </submittedName>
</protein>
<proteinExistence type="predicted"/>
<comment type="caution">
    <text evidence="1">The sequence shown here is derived from an EMBL/GenBank/DDBJ whole genome shotgun (WGS) entry which is preliminary data.</text>
</comment>
<dbReference type="RefSeq" id="WP_276730845.1">
    <property type="nucleotide sequence ID" value="NZ_JAFKMR010000021.1"/>
</dbReference>
<evidence type="ECO:0000313" key="2">
    <source>
        <dbReference type="Proteomes" id="UP000664800"/>
    </source>
</evidence>
<dbReference type="EMBL" id="JAFKMR010000021">
    <property type="protein sequence ID" value="MBN8744803.1"/>
    <property type="molecule type" value="Genomic_DNA"/>
</dbReference>
<sequence length="177" mass="20046">MTRREAYRAMHAWGLNIPARAWCDPALARRDVEMRALRAVGVPVLDIAARYGISPGYARKLLAGIYPRVPIRKPPRPPSKTAQRRAEAQRRAIDRAMTHASARSLRSVGYSTHQIAQRIGLSQRQVWRIVRHVHIRELRGRARLPDRQGRPALWRDALAAAAEGRACLLPAYMLTPK</sequence>